<dbReference type="Gene3D" id="2.70.70.10">
    <property type="entry name" value="Glucose Permease (Domain IIA)"/>
    <property type="match status" value="1"/>
</dbReference>
<dbReference type="PANTHER" id="PTHR21666:SF270">
    <property type="entry name" value="MUREIN HYDROLASE ACTIVATOR ENVC"/>
    <property type="match status" value="1"/>
</dbReference>
<dbReference type="PANTHER" id="PTHR21666">
    <property type="entry name" value="PEPTIDASE-RELATED"/>
    <property type="match status" value="1"/>
</dbReference>
<dbReference type="AlphaFoldDB" id="A0A9E3LR98"/>
<reference evidence="4" key="1">
    <citation type="submission" date="2021-05" db="EMBL/GenBank/DDBJ databases">
        <authorList>
            <person name="Pietrasiak N."/>
            <person name="Ward R."/>
            <person name="Stajich J.E."/>
            <person name="Kurbessoian T."/>
        </authorList>
    </citation>
    <scope>NUCLEOTIDE SEQUENCE</scope>
    <source>
        <strain evidence="4">HA4357-MV3</strain>
    </source>
</reference>
<feature type="compositionally biased region" description="Polar residues" evidence="2">
    <location>
        <begin position="14"/>
        <end position="26"/>
    </location>
</feature>
<dbReference type="EMBL" id="JAHHHW010000022">
    <property type="protein sequence ID" value="MBW4430587.1"/>
    <property type="molecule type" value="Genomic_DNA"/>
</dbReference>
<comment type="caution">
    <text evidence="4">The sequence shown here is derived from an EMBL/GenBank/DDBJ whole genome shotgun (WGS) entry which is preliminary data.</text>
</comment>
<feature type="coiled-coil region" evidence="1">
    <location>
        <begin position="476"/>
        <end position="503"/>
    </location>
</feature>
<dbReference type="SUPFAM" id="SSF51261">
    <property type="entry name" value="Duplicated hybrid motif"/>
    <property type="match status" value="1"/>
</dbReference>
<dbReference type="Proteomes" id="UP000813215">
    <property type="component" value="Unassembled WGS sequence"/>
</dbReference>
<dbReference type="GO" id="GO:0004222">
    <property type="term" value="F:metalloendopeptidase activity"/>
    <property type="evidence" value="ECO:0007669"/>
    <property type="project" value="TreeGrafter"/>
</dbReference>
<evidence type="ECO:0000256" key="1">
    <source>
        <dbReference type="SAM" id="Coils"/>
    </source>
</evidence>
<organism evidence="4 5">
    <name type="scientific">Pelatocladus maniniholoensis HA4357-MV3</name>
    <dbReference type="NCBI Taxonomy" id="1117104"/>
    <lineage>
        <taxon>Bacteria</taxon>
        <taxon>Bacillati</taxon>
        <taxon>Cyanobacteriota</taxon>
        <taxon>Cyanophyceae</taxon>
        <taxon>Nostocales</taxon>
        <taxon>Nostocaceae</taxon>
        <taxon>Pelatocladus</taxon>
    </lineage>
</organism>
<dbReference type="Gene3D" id="3.10.350.10">
    <property type="entry name" value="LysM domain"/>
    <property type="match status" value="1"/>
</dbReference>
<proteinExistence type="predicted"/>
<protein>
    <submittedName>
        <fullName evidence="4">Peptidoglycan DD-metalloendopeptidase family protein</fullName>
    </submittedName>
</protein>
<feature type="region of interest" description="Disordered" evidence="2">
    <location>
        <begin position="425"/>
        <end position="452"/>
    </location>
</feature>
<dbReference type="InterPro" id="IPR050570">
    <property type="entry name" value="Cell_wall_metabolism_enzyme"/>
</dbReference>
<dbReference type="PROSITE" id="PS51782">
    <property type="entry name" value="LYSM"/>
    <property type="match status" value="1"/>
</dbReference>
<reference evidence="4" key="2">
    <citation type="journal article" date="2022" name="Microbiol. Resour. Announc.">
        <title>Metagenome Sequencing to Explore Phylogenomics of Terrestrial Cyanobacteria.</title>
        <authorList>
            <person name="Ward R.D."/>
            <person name="Stajich J.E."/>
            <person name="Johansen J.R."/>
            <person name="Huntemann M."/>
            <person name="Clum A."/>
            <person name="Foster B."/>
            <person name="Foster B."/>
            <person name="Roux S."/>
            <person name="Palaniappan K."/>
            <person name="Varghese N."/>
            <person name="Mukherjee S."/>
            <person name="Reddy T.B.K."/>
            <person name="Daum C."/>
            <person name="Copeland A."/>
            <person name="Chen I.A."/>
            <person name="Ivanova N.N."/>
            <person name="Kyrpides N.C."/>
            <person name="Shapiro N."/>
            <person name="Eloe-Fadrosh E.A."/>
            <person name="Pietrasiak N."/>
        </authorList>
    </citation>
    <scope>NUCLEOTIDE SEQUENCE</scope>
    <source>
        <strain evidence="4">HA4357-MV3</strain>
    </source>
</reference>
<dbReference type="InterPro" id="IPR018392">
    <property type="entry name" value="LysM"/>
</dbReference>
<dbReference type="Pfam" id="PF01476">
    <property type="entry name" value="LysM"/>
    <property type="match status" value="1"/>
</dbReference>
<evidence type="ECO:0000256" key="2">
    <source>
        <dbReference type="SAM" id="MobiDB-lite"/>
    </source>
</evidence>
<sequence length="772" mass="82273">MKRALKKRDKAVLENTQSEEVPVEQQNPVNSRIHRLVPTKAAMIGLAISMGATSLLVTRQSDQALAAEPVGNQNTASTLPAAADAELKIARTNHFKSETRSLVSQPENPVLVEPTAISQVPGLRAKWQVVTKGISVPVHTPVVVPTKANRLGAPSDKNNTHTATKQLDTVRTLSNGYGVIQNQTTSLSFAAQPQTVVINNAVSSEVNAQLKAQQEFALYRLQEKSDRLRASLAQIRSQRTTELPKVAVNQAQSTTVVTKPISQDTSNTFTLQSQTKSDASQASLVSRLKQQKNAVNTATPTAVTPTPATPVITPTVTAAKVVPQLASAGYEVKPGDTLAAIARAHGTSISELVKANRLNNPNQLQINQKLNIPSTEASKATIPTSVAINESAFELSHNSKVTNTSPNSEIADSSTSAIESLSLNNQIPANNNSTDSTANTATTENAYGMGGDSPIPTAVTEMQLARRQDTTKSKNGKNTNSRLNSLKAEIERLRAKYRAQQSGSTVVAEEVSNNSDAVQIPVTQPNNVAIPIKVSRPTINVVVPTSAIKPNSLPVSIPVPQPKGSTYSVQPTNPSFRSNRQNNEPVNPEFVANQNKKVATPGLGGDLPQSFNAKRGTQVSPELPPLAAVDTYLPKPIEEITPTSKGYIWPAKGVLTSGYGWRWGRMHKGIDIANGTGTPIYASSGGVVEKAGWNNGGYGNVVDIRHADGSLTRYGHNSKVLVRTGQQINQGEMIAEMGSTGFSTGPHSHFEIHPSGKGAVNPMAFLPPQQRI</sequence>
<dbReference type="InterPro" id="IPR016047">
    <property type="entry name" value="M23ase_b-sheet_dom"/>
</dbReference>
<evidence type="ECO:0000313" key="5">
    <source>
        <dbReference type="Proteomes" id="UP000813215"/>
    </source>
</evidence>
<gene>
    <name evidence="4" type="ORF">KME28_02200</name>
</gene>
<dbReference type="InterPro" id="IPR036779">
    <property type="entry name" value="LysM_dom_sf"/>
</dbReference>
<feature type="region of interest" description="Disordered" evidence="2">
    <location>
        <begin position="563"/>
        <end position="587"/>
    </location>
</feature>
<feature type="compositionally biased region" description="Polar residues" evidence="2">
    <location>
        <begin position="563"/>
        <end position="585"/>
    </location>
</feature>
<feature type="region of interest" description="Disordered" evidence="2">
    <location>
        <begin position="1"/>
        <end position="26"/>
    </location>
</feature>
<dbReference type="SMART" id="SM00257">
    <property type="entry name" value="LysM"/>
    <property type="match status" value="1"/>
</dbReference>
<evidence type="ECO:0000313" key="4">
    <source>
        <dbReference type="EMBL" id="MBW4430587.1"/>
    </source>
</evidence>
<feature type="compositionally biased region" description="Low complexity" evidence="2">
    <location>
        <begin position="429"/>
        <end position="446"/>
    </location>
</feature>
<dbReference type="Pfam" id="PF01551">
    <property type="entry name" value="Peptidase_M23"/>
    <property type="match status" value="1"/>
</dbReference>
<keyword evidence="1" id="KW-0175">Coiled coil</keyword>
<name>A0A9E3LR98_9NOST</name>
<dbReference type="InterPro" id="IPR011055">
    <property type="entry name" value="Dup_hybrid_motif"/>
</dbReference>
<evidence type="ECO:0000259" key="3">
    <source>
        <dbReference type="PROSITE" id="PS51782"/>
    </source>
</evidence>
<dbReference type="CDD" id="cd12797">
    <property type="entry name" value="M23_peptidase"/>
    <property type="match status" value="1"/>
</dbReference>
<dbReference type="CDD" id="cd00118">
    <property type="entry name" value="LysM"/>
    <property type="match status" value="1"/>
</dbReference>
<feature type="domain" description="LysM" evidence="3">
    <location>
        <begin position="328"/>
        <end position="372"/>
    </location>
</feature>
<accession>A0A9E3LR98</accession>
<dbReference type="SUPFAM" id="SSF54106">
    <property type="entry name" value="LysM domain"/>
    <property type="match status" value="1"/>
</dbReference>